<name>A0AAN8WXI8_HALRR</name>
<feature type="compositionally biased region" description="Gly residues" evidence="1">
    <location>
        <begin position="115"/>
        <end position="125"/>
    </location>
</feature>
<protein>
    <submittedName>
        <fullName evidence="2">Uncharacterized protein</fullName>
    </submittedName>
</protein>
<reference evidence="2 3" key="1">
    <citation type="submission" date="2023-11" db="EMBL/GenBank/DDBJ databases">
        <title>Halocaridina rubra genome assembly.</title>
        <authorList>
            <person name="Smith C."/>
        </authorList>
    </citation>
    <scope>NUCLEOTIDE SEQUENCE [LARGE SCALE GENOMIC DNA]</scope>
    <source>
        <strain evidence="2">EP-1</strain>
        <tissue evidence="2">Whole</tissue>
    </source>
</reference>
<comment type="caution">
    <text evidence="2">The sequence shown here is derived from an EMBL/GenBank/DDBJ whole genome shotgun (WGS) entry which is preliminary data.</text>
</comment>
<keyword evidence="3" id="KW-1185">Reference proteome</keyword>
<sequence>MLLHFCLQTIKIEPSSATAPTETWEGSNQSYEDGSVGITGPGSGAGVTPSTSDTITMQLPLHAELTESSQMHDSSRSVGRRLSGRGRGEILHRSVVLGAPTSVGGGNGRSEVEGGEGGNGLGGSSSGSNQMEMGFIGQSSRRDPNAGIGG</sequence>
<dbReference type="AlphaFoldDB" id="A0AAN8WXI8"/>
<evidence type="ECO:0000313" key="2">
    <source>
        <dbReference type="EMBL" id="KAK7074190.1"/>
    </source>
</evidence>
<feature type="non-terminal residue" evidence="2">
    <location>
        <position position="150"/>
    </location>
</feature>
<gene>
    <name evidence="2" type="ORF">SK128_018687</name>
</gene>
<evidence type="ECO:0000256" key="1">
    <source>
        <dbReference type="SAM" id="MobiDB-lite"/>
    </source>
</evidence>
<proteinExistence type="predicted"/>
<feature type="region of interest" description="Disordered" evidence="1">
    <location>
        <begin position="65"/>
        <end position="150"/>
    </location>
</feature>
<dbReference type="EMBL" id="JAXCGZ010011739">
    <property type="protein sequence ID" value="KAK7074190.1"/>
    <property type="molecule type" value="Genomic_DNA"/>
</dbReference>
<evidence type="ECO:0000313" key="3">
    <source>
        <dbReference type="Proteomes" id="UP001381693"/>
    </source>
</evidence>
<accession>A0AAN8WXI8</accession>
<dbReference type="Proteomes" id="UP001381693">
    <property type="component" value="Unassembled WGS sequence"/>
</dbReference>
<organism evidence="2 3">
    <name type="scientific">Halocaridina rubra</name>
    <name type="common">Hawaiian red shrimp</name>
    <dbReference type="NCBI Taxonomy" id="373956"/>
    <lineage>
        <taxon>Eukaryota</taxon>
        <taxon>Metazoa</taxon>
        <taxon>Ecdysozoa</taxon>
        <taxon>Arthropoda</taxon>
        <taxon>Crustacea</taxon>
        <taxon>Multicrustacea</taxon>
        <taxon>Malacostraca</taxon>
        <taxon>Eumalacostraca</taxon>
        <taxon>Eucarida</taxon>
        <taxon>Decapoda</taxon>
        <taxon>Pleocyemata</taxon>
        <taxon>Caridea</taxon>
        <taxon>Atyoidea</taxon>
        <taxon>Atyidae</taxon>
        <taxon>Halocaridina</taxon>
    </lineage>
</organism>